<evidence type="ECO:0000256" key="4">
    <source>
        <dbReference type="ARBA" id="ARBA00022989"/>
    </source>
</evidence>
<dbReference type="PANTHER" id="PTHR32309">
    <property type="entry name" value="TYROSINE-PROTEIN KINASE"/>
    <property type="match status" value="1"/>
</dbReference>
<evidence type="ECO:0000313" key="9">
    <source>
        <dbReference type="Proteomes" id="UP000055854"/>
    </source>
</evidence>
<protein>
    <submittedName>
        <fullName evidence="8">Chain-length determining protein</fullName>
    </submittedName>
</protein>
<gene>
    <name evidence="8" type="ORF">ATB53_10925</name>
</gene>
<comment type="caution">
    <text evidence="8">The sequence shown here is derived from an EMBL/GenBank/DDBJ whole genome shotgun (WGS) entry which is preliminary data.</text>
</comment>
<evidence type="ECO:0000313" key="8">
    <source>
        <dbReference type="EMBL" id="KWV15863.1"/>
    </source>
</evidence>
<keyword evidence="3 6" id="KW-0812">Transmembrane</keyword>
<dbReference type="InterPro" id="IPR003856">
    <property type="entry name" value="LPS_length_determ_N"/>
</dbReference>
<proteinExistence type="predicted"/>
<name>A0A125PWE2_XANCT</name>
<accession>A0A125PWE2</accession>
<feature type="transmembrane region" description="Helical" evidence="6">
    <location>
        <begin position="21"/>
        <end position="40"/>
    </location>
</feature>
<dbReference type="Pfam" id="PF02706">
    <property type="entry name" value="Wzz"/>
    <property type="match status" value="1"/>
</dbReference>
<dbReference type="GO" id="GO:0004713">
    <property type="term" value="F:protein tyrosine kinase activity"/>
    <property type="evidence" value="ECO:0007669"/>
    <property type="project" value="TreeGrafter"/>
</dbReference>
<keyword evidence="5 6" id="KW-0472">Membrane</keyword>
<evidence type="ECO:0000256" key="5">
    <source>
        <dbReference type="ARBA" id="ARBA00023136"/>
    </source>
</evidence>
<dbReference type="InterPro" id="IPR050445">
    <property type="entry name" value="Bact_polysacc_biosynth/exp"/>
</dbReference>
<evidence type="ECO:0000256" key="1">
    <source>
        <dbReference type="ARBA" id="ARBA00004651"/>
    </source>
</evidence>
<dbReference type="AlphaFoldDB" id="A0A125PWE2"/>
<evidence type="ECO:0000259" key="7">
    <source>
        <dbReference type="Pfam" id="PF02706"/>
    </source>
</evidence>
<dbReference type="Proteomes" id="UP000055854">
    <property type="component" value="Unassembled WGS sequence"/>
</dbReference>
<sequence>MKDDEIYLIDLWRILRREWTWCVLPLLAALALAFAFLHVATRQWQATAWVQVGEFGPTPAGRDPKLEPFQRVIERIKTRLFQDQVLHSLGLPLDGGEAALYRSSLKLDPDPYANLIALSLRAESAQQARALAAATTAQLQALHRRIQAAPMRQARERLQDIGSELAATQDERAVLLQQQAERKGGVEQQLLGNMLLSEKNTTIRSLKSERDDLLARLGARYTYDTSAPWAAYVPERPAFPNPVLVLAVALMLGGGLGVFAAIARNALRRRQAAPTPPPVQAASGA</sequence>
<dbReference type="EMBL" id="LNTA01000046">
    <property type="protein sequence ID" value="KWV15863.1"/>
    <property type="molecule type" value="Genomic_DNA"/>
</dbReference>
<evidence type="ECO:0000256" key="2">
    <source>
        <dbReference type="ARBA" id="ARBA00022475"/>
    </source>
</evidence>
<evidence type="ECO:0000256" key="3">
    <source>
        <dbReference type="ARBA" id="ARBA00022692"/>
    </source>
</evidence>
<dbReference type="GO" id="GO:0005886">
    <property type="term" value="C:plasma membrane"/>
    <property type="evidence" value="ECO:0007669"/>
    <property type="project" value="UniProtKB-SubCell"/>
</dbReference>
<organism evidence="8 9">
    <name type="scientific">Xanthomonas campestris pv. translucens</name>
    <dbReference type="NCBI Taxonomy" id="343"/>
    <lineage>
        <taxon>Bacteria</taxon>
        <taxon>Pseudomonadati</taxon>
        <taxon>Pseudomonadota</taxon>
        <taxon>Gammaproteobacteria</taxon>
        <taxon>Lysobacterales</taxon>
        <taxon>Lysobacteraceae</taxon>
        <taxon>Xanthomonas</taxon>
        <taxon>Xanthomonas translucens group</taxon>
    </lineage>
</organism>
<evidence type="ECO:0000256" key="6">
    <source>
        <dbReference type="SAM" id="Phobius"/>
    </source>
</evidence>
<dbReference type="OrthoDB" id="6006748at2"/>
<feature type="domain" description="Polysaccharide chain length determinant N-terminal" evidence="7">
    <location>
        <begin position="4"/>
        <end position="86"/>
    </location>
</feature>
<feature type="transmembrane region" description="Helical" evidence="6">
    <location>
        <begin position="243"/>
        <end position="263"/>
    </location>
</feature>
<comment type="subcellular location">
    <subcellularLocation>
        <location evidence="1">Cell membrane</location>
        <topology evidence="1">Multi-pass membrane protein</topology>
    </subcellularLocation>
</comment>
<reference evidence="8 9" key="1">
    <citation type="submission" date="2015-11" db="EMBL/GenBank/DDBJ databases">
        <title>Long Read and Single Molecule DNA Sequencing Simplifies Genome Assembly and TAL Effector Gene Analysis of Xanthomonas translucens.</title>
        <authorList>
            <person name="Peng Z."/>
            <person name="Hu Y."/>
            <person name="Xie J."/>
            <person name="Potnis N."/>
            <person name="Akhunova A."/>
            <person name="Jones J."/>
            <person name="Liu Z."/>
            <person name="White F."/>
            <person name="Liu S."/>
        </authorList>
    </citation>
    <scope>NUCLEOTIDE SEQUENCE [LARGE SCALE GENOMIC DNA]</scope>
    <source>
        <strain evidence="8 9">B1</strain>
    </source>
</reference>
<dbReference type="PANTHER" id="PTHR32309:SF13">
    <property type="entry name" value="FERRIC ENTEROBACTIN TRANSPORT PROTEIN FEPE"/>
    <property type="match status" value="1"/>
</dbReference>
<keyword evidence="4 6" id="KW-1133">Transmembrane helix</keyword>
<keyword evidence="2" id="KW-1003">Cell membrane</keyword>
<dbReference type="RefSeq" id="WP_058360333.1">
    <property type="nucleotide sequence ID" value="NZ_CP074365.1"/>
</dbReference>